<dbReference type="GO" id="GO:0071555">
    <property type="term" value="P:cell wall organization"/>
    <property type="evidence" value="ECO:0007669"/>
    <property type="project" value="UniProtKB-KW"/>
</dbReference>
<feature type="binding site" evidence="8">
    <location>
        <position position="346"/>
    </location>
    <ligand>
        <name>substrate</name>
    </ligand>
</feature>
<evidence type="ECO:0000313" key="13">
    <source>
        <dbReference type="Proteomes" id="UP000596092"/>
    </source>
</evidence>
<sequence length="414" mass="44484">MRWSPLLLSLFFLNLLYICPLVPDGLAALSTAQQKNGKPATTLATATANKKKSPAPTKLPAKTNKVSQIAVKQPAIKTAAGKTGQQTTKKHAAGTGKNTAKKLSSRVPAKRVQTQKSAKSASTTSHANKTARNKKTAPSSTPSKPQTFAHKSFTEIGEQISSKSAIILDADTGGEIFAKAPDNPRQPASTIKIVTAMIALKSLQPDDTINVSNKAAAMPSSKIFLDPNRDYQANDLINAVLLASANDASVALAEKISGSEENFANLMTITARMWGARHTVCRTASGLTANGQQSTARDLANLFRYAMQDEDFARRMHEKSISTTYGKVLRNHNKALWRLDGTDGGKTGYTLAARQTYVGQFTRDNRTIVVALMGSESMWADLEKLVNYGFQTAKDGRLAKVETVNTTRTAASVN</sequence>
<evidence type="ECO:0000259" key="11">
    <source>
        <dbReference type="Pfam" id="PF00768"/>
    </source>
</evidence>
<feature type="active site" description="Proton acceptor" evidence="7">
    <location>
        <position position="192"/>
    </location>
</feature>
<feature type="domain" description="Peptidase S11 D-alanyl-D-alanine carboxypeptidase A N-terminal" evidence="11">
    <location>
        <begin position="157"/>
        <end position="376"/>
    </location>
</feature>
<reference evidence="12 13" key="1">
    <citation type="submission" date="2020-05" db="EMBL/GenBank/DDBJ databases">
        <title>Complete genome of Desulfobulbus oligotrophicus.</title>
        <authorList>
            <person name="Podar M."/>
        </authorList>
    </citation>
    <scope>NUCLEOTIDE SEQUENCE [LARGE SCALE GENOMIC DNA]</scope>
    <source>
        <strain evidence="12 13">Prop6</strain>
    </source>
</reference>
<proteinExistence type="inferred from homology"/>
<feature type="compositionally biased region" description="Low complexity" evidence="10">
    <location>
        <begin position="38"/>
        <end position="48"/>
    </location>
</feature>
<keyword evidence="2" id="KW-0732">Signal</keyword>
<dbReference type="RefSeq" id="WP_199264312.1">
    <property type="nucleotide sequence ID" value="NZ_CP054140.1"/>
</dbReference>
<feature type="region of interest" description="Disordered" evidence="10">
    <location>
        <begin position="34"/>
        <end position="147"/>
    </location>
</feature>
<feature type="compositionally biased region" description="Polar residues" evidence="10">
    <location>
        <begin position="136"/>
        <end position="146"/>
    </location>
</feature>
<feature type="active site" description="Acyl-ester intermediate" evidence="7">
    <location>
        <position position="189"/>
    </location>
</feature>
<evidence type="ECO:0000313" key="12">
    <source>
        <dbReference type="EMBL" id="QQG65490.1"/>
    </source>
</evidence>
<keyword evidence="4" id="KW-0133">Cell shape</keyword>
<dbReference type="GO" id="GO:0006508">
    <property type="term" value="P:proteolysis"/>
    <property type="evidence" value="ECO:0007669"/>
    <property type="project" value="InterPro"/>
</dbReference>
<dbReference type="Proteomes" id="UP000596092">
    <property type="component" value="Chromosome"/>
</dbReference>
<evidence type="ECO:0000256" key="4">
    <source>
        <dbReference type="ARBA" id="ARBA00022960"/>
    </source>
</evidence>
<dbReference type="InterPro" id="IPR018044">
    <property type="entry name" value="Peptidase_S11"/>
</dbReference>
<dbReference type="PRINTS" id="PR00725">
    <property type="entry name" value="DADACBPTASE1"/>
</dbReference>
<keyword evidence="3 12" id="KW-0378">Hydrolase</keyword>
<dbReference type="InterPro" id="IPR012338">
    <property type="entry name" value="Beta-lactam/transpept-like"/>
</dbReference>
<dbReference type="GO" id="GO:0009252">
    <property type="term" value="P:peptidoglycan biosynthetic process"/>
    <property type="evidence" value="ECO:0007669"/>
    <property type="project" value="UniProtKB-KW"/>
</dbReference>
<dbReference type="KEGG" id="dog:HP555_06220"/>
<evidence type="ECO:0000256" key="2">
    <source>
        <dbReference type="ARBA" id="ARBA00022729"/>
    </source>
</evidence>
<name>A0A7T5VCQ2_9BACT</name>
<dbReference type="GO" id="GO:0009002">
    <property type="term" value="F:serine-type D-Ala-D-Ala carboxypeptidase activity"/>
    <property type="evidence" value="ECO:0007669"/>
    <property type="project" value="InterPro"/>
</dbReference>
<dbReference type="AlphaFoldDB" id="A0A7T5VCQ2"/>
<dbReference type="Gene3D" id="3.40.710.10">
    <property type="entry name" value="DD-peptidase/beta-lactamase superfamily"/>
    <property type="match status" value="1"/>
</dbReference>
<keyword evidence="6" id="KW-0961">Cell wall biogenesis/degradation</keyword>
<evidence type="ECO:0000256" key="8">
    <source>
        <dbReference type="PIRSR" id="PIRSR618044-2"/>
    </source>
</evidence>
<evidence type="ECO:0000256" key="10">
    <source>
        <dbReference type="SAM" id="MobiDB-lite"/>
    </source>
</evidence>
<comment type="similarity">
    <text evidence="1 9">Belongs to the peptidase S11 family.</text>
</comment>
<accession>A0A7T5VCQ2</accession>
<feature type="compositionally biased region" description="Low complexity" evidence="10">
    <location>
        <begin position="114"/>
        <end position="128"/>
    </location>
</feature>
<evidence type="ECO:0000256" key="9">
    <source>
        <dbReference type="RuleBase" id="RU004016"/>
    </source>
</evidence>
<evidence type="ECO:0000256" key="6">
    <source>
        <dbReference type="ARBA" id="ARBA00023316"/>
    </source>
</evidence>
<dbReference type="PANTHER" id="PTHR21581:SF6">
    <property type="entry name" value="TRAFFICKING PROTEIN PARTICLE COMPLEX SUBUNIT 12"/>
    <property type="match status" value="1"/>
</dbReference>
<evidence type="ECO:0000256" key="7">
    <source>
        <dbReference type="PIRSR" id="PIRSR618044-1"/>
    </source>
</evidence>
<keyword evidence="5" id="KW-0573">Peptidoglycan synthesis</keyword>
<dbReference type="EMBL" id="CP054140">
    <property type="protein sequence ID" value="QQG65490.1"/>
    <property type="molecule type" value="Genomic_DNA"/>
</dbReference>
<dbReference type="GO" id="GO:0008360">
    <property type="term" value="P:regulation of cell shape"/>
    <property type="evidence" value="ECO:0007669"/>
    <property type="project" value="UniProtKB-KW"/>
</dbReference>
<dbReference type="Pfam" id="PF00768">
    <property type="entry name" value="Peptidase_S11"/>
    <property type="match status" value="1"/>
</dbReference>
<keyword evidence="13" id="KW-1185">Reference proteome</keyword>
<evidence type="ECO:0000256" key="3">
    <source>
        <dbReference type="ARBA" id="ARBA00022801"/>
    </source>
</evidence>
<evidence type="ECO:0000256" key="5">
    <source>
        <dbReference type="ARBA" id="ARBA00022984"/>
    </source>
</evidence>
<dbReference type="SUPFAM" id="SSF56601">
    <property type="entry name" value="beta-lactamase/transpeptidase-like"/>
    <property type="match status" value="1"/>
</dbReference>
<dbReference type="InterPro" id="IPR001967">
    <property type="entry name" value="Peptidase_S11_N"/>
</dbReference>
<feature type="active site" evidence="7">
    <location>
        <position position="244"/>
    </location>
</feature>
<dbReference type="PANTHER" id="PTHR21581">
    <property type="entry name" value="D-ALANYL-D-ALANINE CARBOXYPEPTIDASE"/>
    <property type="match status" value="1"/>
</dbReference>
<gene>
    <name evidence="12" type="ORF">HP555_06220</name>
</gene>
<protein>
    <submittedName>
        <fullName evidence="12">Serine hydrolase</fullName>
    </submittedName>
</protein>
<organism evidence="12 13">
    <name type="scientific">Desulfobulbus oligotrophicus</name>
    <dbReference type="NCBI Taxonomy" id="1909699"/>
    <lineage>
        <taxon>Bacteria</taxon>
        <taxon>Pseudomonadati</taxon>
        <taxon>Thermodesulfobacteriota</taxon>
        <taxon>Desulfobulbia</taxon>
        <taxon>Desulfobulbales</taxon>
        <taxon>Desulfobulbaceae</taxon>
        <taxon>Desulfobulbus</taxon>
    </lineage>
</organism>
<evidence type="ECO:0000256" key="1">
    <source>
        <dbReference type="ARBA" id="ARBA00007164"/>
    </source>
</evidence>